<keyword evidence="4" id="KW-1185">Reference proteome</keyword>
<evidence type="ECO:0000259" key="2">
    <source>
        <dbReference type="Pfam" id="PF13670"/>
    </source>
</evidence>
<evidence type="ECO:0000313" key="4">
    <source>
        <dbReference type="Proteomes" id="UP001319883"/>
    </source>
</evidence>
<sequence>MKTTVLTATALAALTLAGSALAGDRCQVPKDQWQPQSALEQQLSAKGWDIKRVKQEEGCYEVYALDADGHRREVYFNPRTLAPVGGEDD</sequence>
<accession>A0ABS7WVD3</accession>
<dbReference type="EMBL" id="JAGXFD010000001">
    <property type="protein sequence ID" value="MBZ9566325.1"/>
    <property type="molecule type" value="Genomic_DNA"/>
</dbReference>
<evidence type="ECO:0000256" key="1">
    <source>
        <dbReference type="SAM" id="SignalP"/>
    </source>
</evidence>
<proteinExistence type="predicted"/>
<dbReference type="Pfam" id="PF13670">
    <property type="entry name" value="PepSY_2"/>
    <property type="match status" value="1"/>
</dbReference>
<comment type="caution">
    <text evidence="3">The sequence shown here is derived from an EMBL/GenBank/DDBJ whole genome shotgun (WGS) entry which is preliminary data.</text>
</comment>
<organism evidence="3 4">
    <name type="scientific">Modicisalibacter tunisiensis</name>
    <dbReference type="NCBI Taxonomy" id="390637"/>
    <lineage>
        <taxon>Bacteria</taxon>
        <taxon>Pseudomonadati</taxon>
        <taxon>Pseudomonadota</taxon>
        <taxon>Gammaproteobacteria</taxon>
        <taxon>Oceanospirillales</taxon>
        <taxon>Halomonadaceae</taxon>
        <taxon>Modicisalibacter</taxon>
    </lineage>
</organism>
<dbReference type="Proteomes" id="UP001319883">
    <property type="component" value="Unassembled WGS sequence"/>
</dbReference>
<evidence type="ECO:0000313" key="3">
    <source>
        <dbReference type="EMBL" id="MBZ9566325.1"/>
    </source>
</evidence>
<feature type="signal peptide" evidence="1">
    <location>
        <begin position="1"/>
        <end position="22"/>
    </location>
</feature>
<protein>
    <submittedName>
        <fullName evidence="3">PepSY domain-containing protein</fullName>
    </submittedName>
</protein>
<dbReference type="InterPro" id="IPR025711">
    <property type="entry name" value="PepSY"/>
</dbReference>
<keyword evidence="1" id="KW-0732">Signal</keyword>
<feature type="chain" id="PRO_5047095347" evidence="1">
    <location>
        <begin position="23"/>
        <end position="89"/>
    </location>
</feature>
<dbReference type="RefSeq" id="WP_163649817.1">
    <property type="nucleotide sequence ID" value="NZ_JAGXFC010000001.1"/>
</dbReference>
<reference evidence="3 4" key="1">
    <citation type="submission" date="2021-05" db="EMBL/GenBank/DDBJ databases">
        <title>Petroleum and Energy Research Collection (APPE): ex situ preservation of microbial diversity associated with the oil industry and exploitation of its biotechnological potential.</title>
        <authorList>
            <person name="Paixao C.T.M."/>
            <person name="Gomes M.B."/>
            <person name="Oliveira V.M."/>
        </authorList>
    </citation>
    <scope>NUCLEOTIDE SEQUENCE [LARGE SCALE GENOMIC DNA]</scope>
    <source>
        <strain evidence="3 4">LIT2</strain>
    </source>
</reference>
<name>A0ABS7WVD3_9GAMM</name>
<feature type="domain" description="PepSY" evidence="2">
    <location>
        <begin position="7"/>
        <end position="85"/>
    </location>
</feature>
<gene>
    <name evidence="3" type="ORF">KGQ91_01275</name>
</gene>